<dbReference type="EMBL" id="MLJI01000001">
    <property type="protein sequence ID" value="ORM95838.1"/>
    <property type="molecule type" value="Genomic_DNA"/>
</dbReference>
<name>A0A1X1F0N7_PANCY</name>
<dbReference type="AlphaFoldDB" id="A0A1X1F0N7"/>
<proteinExistence type="predicted"/>
<organism evidence="1 2">
    <name type="scientific">Pantoea cypripedii</name>
    <name type="common">Pectobacterium cypripedii</name>
    <name type="synonym">Erwinia cypripedii</name>
    <dbReference type="NCBI Taxonomy" id="55209"/>
    <lineage>
        <taxon>Bacteria</taxon>
        <taxon>Pseudomonadati</taxon>
        <taxon>Pseudomonadota</taxon>
        <taxon>Gammaproteobacteria</taxon>
        <taxon>Enterobacterales</taxon>
        <taxon>Erwiniaceae</taxon>
        <taxon>Pantoea</taxon>
    </lineage>
</organism>
<protein>
    <recommendedName>
        <fullName evidence="3">DUF943 domain-containing protein</fullName>
    </recommendedName>
</protein>
<comment type="caution">
    <text evidence="1">The sequence shown here is derived from an EMBL/GenBank/DDBJ whole genome shotgun (WGS) entry which is preliminary data.</text>
</comment>
<evidence type="ECO:0008006" key="3">
    <source>
        <dbReference type="Google" id="ProtNLM"/>
    </source>
</evidence>
<dbReference type="Pfam" id="PF06092">
    <property type="entry name" value="DUF943"/>
    <property type="match status" value="1"/>
</dbReference>
<evidence type="ECO:0000313" key="1">
    <source>
        <dbReference type="EMBL" id="ORM95838.1"/>
    </source>
</evidence>
<accession>A0A1X1F0N7</accession>
<keyword evidence="2" id="KW-1185">Reference proteome</keyword>
<gene>
    <name evidence="1" type="ORF">HA50_19150</name>
</gene>
<sequence>MPVLAIIFIFILSNIFLKQDDTQVIDVHQDDFTAAVIVNHLPYFQKSKIEWWIKNKDSIVEKNHITPGNEQKTMNYVIYDFGGGYVEEDKKDRLCFEDMKPPKNCLDKDILMTVMRKREGGTQFIFNDDTYIQDANGKIYKEK</sequence>
<dbReference type="Proteomes" id="UP000193749">
    <property type="component" value="Unassembled WGS sequence"/>
</dbReference>
<dbReference type="STRING" id="55209.HA50_19150"/>
<evidence type="ECO:0000313" key="2">
    <source>
        <dbReference type="Proteomes" id="UP000193749"/>
    </source>
</evidence>
<reference evidence="1 2" key="1">
    <citation type="journal article" date="2017" name="Antonie Van Leeuwenhoek">
        <title>Phylogenomic resolution of the bacterial genus Pantoea and its relationship with Erwinia and Tatumella.</title>
        <authorList>
            <person name="Palmer M."/>
            <person name="Steenkamp E.T."/>
            <person name="Coetzee M.P."/>
            <person name="Chan W.Y."/>
            <person name="van Zyl E."/>
            <person name="De Maayer P."/>
            <person name="Coutinho T.A."/>
            <person name="Blom J."/>
            <person name="Smits T.H."/>
            <person name="Duffy B."/>
            <person name="Venter S.N."/>
        </authorList>
    </citation>
    <scope>NUCLEOTIDE SEQUENCE [LARGE SCALE GENOMIC DNA]</scope>
    <source>
        <strain evidence="1 2">LMG 2657</strain>
    </source>
</reference>
<dbReference type="InterPro" id="IPR010351">
    <property type="entry name" value="DUF943"/>
</dbReference>